<dbReference type="InterPro" id="IPR036724">
    <property type="entry name" value="Cobalamin-bd_sf"/>
</dbReference>
<keyword evidence="6" id="KW-0479">Metal-binding</keyword>
<dbReference type="EMBL" id="CP100595">
    <property type="protein sequence ID" value="UTJ06387.1"/>
    <property type="molecule type" value="Genomic_DNA"/>
</dbReference>
<dbReference type="InterPro" id="IPR034466">
    <property type="entry name" value="Methyltransferase_Class_B"/>
</dbReference>
<name>A0ABY5E496_9BACT</name>
<dbReference type="RefSeq" id="WP_254576566.1">
    <property type="nucleotide sequence ID" value="NZ_CP100595.1"/>
</dbReference>
<evidence type="ECO:0000313" key="11">
    <source>
        <dbReference type="EMBL" id="UTJ06387.1"/>
    </source>
</evidence>
<dbReference type="PANTHER" id="PTHR43409:SF7">
    <property type="entry name" value="BLL1977 PROTEIN"/>
    <property type="match status" value="1"/>
</dbReference>
<evidence type="ECO:0000259" key="9">
    <source>
        <dbReference type="PROSITE" id="PS51332"/>
    </source>
</evidence>
<evidence type="ECO:0000256" key="4">
    <source>
        <dbReference type="ARBA" id="ARBA00022679"/>
    </source>
</evidence>
<dbReference type="Pfam" id="PF04055">
    <property type="entry name" value="Radical_SAM"/>
    <property type="match status" value="1"/>
</dbReference>
<keyword evidence="4" id="KW-0808">Transferase</keyword>
<gene>
    <name evidence="11" type="ORF">NJU99_14210</name>
</gene>
<dbReference type="InterPro" id="IPR007197">
    <property type="entry name" value="rSAM"/>
</dbReference>
<keyword evidence="2" id="KW-0004">4Fe-4S</keyword>
<evidence type="ECO:0000256" key="2">
    <source>
        <dbReference type="ARBA" id="ARBA00022485"/>
    </source>
</evidence>
<dbReference type="InterPro" id="IPR058240">
    <property type="entry name" value="rSAM_sf"/>
</dbReference>
<dbReference type="PANTHER" id="PTHR43409">
    <property type="entry name" value="ANAEROBIC MAGNESIUM-PROTOPORPHYRIN IX MONOMETHYL ESTER CYCLASE-RELATED"/>
    <property type="match status" value="1"/>
</dbReference>
<dbReference type="SFLD" id="SFLDG01123">
    <property type="entry name" value="methyltransferase_(Class_B)"/>
    <property type="match status" value="1"/>
</dbReference>
<evidence type="ECO:0000256" key="3">
    <source>
        <dbReference type="ARBA" id="ARBA00022603"/>
    </source>
</evidence>
<evidence type="ECO:0000256" key="5">
    <source>
        <dbReference type="ARBA" id="ARBA00022691"/>
    </source>
</evidence>
<comment type="cofactor">
    <cofactor evidence="1">
        <name>[4Fe-4S] cluster</name>
        <dbReference type="ChEBI" id="CHEBI:49883"/>
    </cofactor>
</comment>
<dbReference type="InterPro" id="IPR023404">
    <property type="entry name" value="rSAM_horseshoe"/>
</dbReference>
<evidence type="ECO:0000313" key="12">
    <source>
        <dbReference type="Proteomes" id="UP001060012"/>
    </source>
</evidence>
<reference evidence="11" key="1">
    <citation type="submission" date="2022-07" db="EMBL/GenBank/DDBJ databases">
        <title>Arcobacter roscoffensis sp. nov., a marine bacterium isolated from coastal seawater collected from Roscoff, France.</title>
        <authorList>
            <person name="Pascual J."/>
            <person name="Lepeaux C."/>
            <person name="Methner A."/>
            <person name="Overmann J."/>
        </authorList>
    </citation>
    <scope>NUCLEOTIDE SEQUENCE</scope>
    <source>
        <strain evidence="11">ARW1-2F2</strain>
    </source>
</reference>
<dbReference type="PROSITE" id="PS01278">
    <property type="entry name" value="MTTASE_RADICAL"/>
    <property type="match status" value="1"/>
</dbReference>
<keyword evidence="8" id="KW-0411">Iron-sulfur</keyword>
<dbReference type="InterPro" id="IPR006158">
    <property type="entry name" value="Cobalamin-bd"/>
</dbReference>
<keyword evidence="7" id="KW-0408">Iron</keyword>
<organism evidence="11 12">
    <name type="scientific">Arcobacter roscoffensis</name>
    <dbReference type="NCBI Taxonomy" id="2961520"/>
    <lineage>
        <taxon>Bacteria</taxon>
        <taxon>Pseudomonadati</taxon>
        <taxon>Campylobacterota</taxon>
        <taxon>Epsilonproteobacteria</taxon>
        <taxon>Campylobacterales</taxon>
        <taxon>Arcobacteraceae</taxon>
        <taxon>Arcobacter</taxon>
    </lineage>
</organism>
<accession>A0ABY5E496</accession>
<feature type="domain" description="B12-binding" evidence="9">
    <location>
        <begin position="22"/>
        <end position="166"/>
    </location>
</feature>
<dbReference type="InterPro" id="IPR020612">
    <property type="entry name" value="Methylthiotransferase_CS"/>
</dbReference>
<evidence type="ECO:0000256" key="6">
    <source>
        <dbReference type="ARBA" id="ARBA00022723"/>
    </source>
</evidence>
<dbReference type="CDD" id="cd01335">
    <property type="entry name" value="Radical_SAM"/>
    <property type="match status" value="1"/>
</dbReference>
<keyword evidence="12" id="KW-1185">Reference proteome</keyword>
<evidence type="ECO:0000259" key="10">
    <source>
        <dbReference type="PROSITE" id="PS51918"/>
    </source>
</evidence>
<feature type="domain" description="Radical SAM core" evidence="10">
    <location>
        <begin position="216"/>
        <end position="443"/>
    </location>
</feature>
<dbReference type="Proteomes" id="UP001060012">
    <property type="component" value="Chromosome"/>
</dbReference>
<dbReference type="InterPro" id="IPR051198">
    <property type="entry name" value="BchE-like"/>
</dbReference>
<dbReference type="SMART" id="SM00729">
    <property type="entry name" value="Elp3"/>
    <property type="match status" value="1"/>
</dbReference>
<evidence type="ECO:0000256" key="7">
    <source>
        <dbReference type="ARBA" id="ARBA00023004"/>
    </source>
</evidence>
<proteinExistence type="predicted"/>
<dbReference type="PROSITE" id="PS51332">
    <property type="entry name" value="B12_BINDING"/>
    <property type="match status" value="1"/>
</dbReference>
<dbReference type="SFLD" id="SFLDS00029">
    <property type="entry name" value="Radical_SAM"/>
    <property type="match status" value="1"/>
</dbReference>
<sequence>MTKINFDEKEVYLKEKKKINNIKKVVLVYPNQRWFKEDMHTTWNLNPSTLCILASMIKNHVEEIKIIDAQFDNLTQEEFKKQIEEEKPDLVGISILTTEYSIIADITLDIVKGFDSSIITVLGGVHCTLHFDDVMKNDKVDFCIRGEGEYVFQGLVKYLNSQGELPEEGLVYRNNLNEVIAQEATLVKDVNKIAIPDYSFIDFEKYTMKSPREGIEAPPALPYARIQTSRGCPIGCTFCLVESISGKKLRKRSAESIIEELEYLVKNYKIKSVVFEDDNPFGDKVRTKRILKAMIDKKLNLKWKATAVFLPAIDEEILDLMAQSGCIMLNIAIESGNQRVLNEVIHKPLKLTSVAPKVALAHKYGLFVVANFIVGLPSETWEEMRETFRFAEETKIDYVKFFIANVFSGTKLYDYAMQHNAIDKETYSELNINWRFSRIKSDEWEPEEVSILRAYEWDRINFTDPKKREKTAKMMGISQEELNKIRRETRKALHKDLYPVMNL</sequence>
<dbReference type="SFLD" id="SFLDG01082">
    <property type="entry name" value="B12-binding_domain_containing"/>
    <property type="match status" value="1"/>
</dbReference>
<keyword evidence="3" id="KW-0489">Methyltransferase</keyword>
<protein>
    <submittedName>
        <fullName evidence="11">B12-binding domain-containing radical SAM protein</fullName>
    </submittedName>
</protein>
<dbReference type="Pfam" id="PF02310">
    <property type="entry name" value="B12-binding"/>
    <property type="match status" value="1"/>
</dbReference>
<dbReference type="InterPro" id="IPR006638">
    <property type="entry name" value="Elp3/MiaA/NifB-like_rSAM"/>
</dbReference>
<dbReference type="CDD" id="cd02068">
    <property type="entry name" value="radical_SAM_B12_BD"/>
    <property type="match status" value="1"/>
</dbReference>
<dbReference type="PROSITE" id="PS51918">
    <property type="entry name" value="RADICAL_SAM"/>
    <property type="match status" value="1"/>
</dbReference>
<dbReference type="Gene3D" id="3.40.50.280">
    <property type="entry name" value="Cobalamin-binding domain"/>
    <property type="match status" value="1"/>
</dbReference>
<dbReference type="SUPFAM" id="SSF52242">
    <property type="entry name" value="Cobalamin (vitamin B12)-binding domain"/>
    <property type="match status" value="1"/>
</dbReference>
<keyword evidence="5" id="KW-0949">S-adenosyl-L-methionine</keyword>
<dbReference type="Gene3D" id="3.80.30.20">
    <property type="entry name" value="tm_1862 like domain"/>
    <property type="match status" value="1"/>
</dbReference>
<dbReference type="SUPFAM" id="SSF102114">
    <property type="entry name" value="Radical SAM enzymes"/>
    <property type="match status" value="1"/>
</dbReference>
<evidence type="ECO:0000256" key="8">
    <source>
        <dbReference type="ARBA" id="ARBA00023014"/>
    </source>
</evidence>
<evidence type="ECO:0000256" key="1">
    <source>
        <dbReference type="ARBA" id="ARBA00001966"/>
    </source>
</evidence>